<dbReference type="Pfam" id="PF21143">
    <property type="entry name" value="Aquarius_N_2nd"/>
    <property type="match status" value="1"/>
</dbReference>
<dbReference type="EMBL" id="QEAN01000081">
    <property type="protein sequence ID" value="TPX49552.1"/>
    <property type="molecule type" value="Genomic_DNA"/>
</dbReference>
<evidence type="ECO:0000259" key="4">
    <source>
        <dbReference type="Pfam" id="PF16399"/>
    </source>
</evidence>
<dbReference type="PIRSF" id="PIRSF038901">
    <property type="entry name" value="AQR_cwf11"/>
    <property type="match status" value="1"/>
</dbReference>
<proteinExistence type="predicted"/>
<protein>
    <recommendedName>
        <fullName evidence="11">Pre-mRNA-splicing factor</fullName>
    </recommendedName>
</protein>
<evidence type="ECO:0000313" key="9">
    <source>
        <dbReference type="Proteomes" id="UP000317494"/>
    </source>
</evidence>
<feature type="compositionally biased region" description="Basic residues" evidence="1">
    <location>
        <begin position="136"/>
        <end position="147"/>
    </location>
</feature>
<reference evidence="9 10" key="1">
    <citation type="journal article" date="2019" name="Sci. Rep.">
        <title>Comparative genomics of chytrid fungi reveal insights into the obligate biotrophic and pathogenic lifestyle of Synchytrium endobioticum.</title>
        <authorList>
            <person name="van de Vossenberg B.T.L.H."/>
            <person name="Warris S."/>
            <person name="Nguyen H.D.T."/>
            <person name="van Gent-Pelzer M.P.E."/>
            <person name="Joly D.L."/>
            <person name="van de Geest H.C."/>
            <person name="Bonants P.J.M."/>
            <person name="Smith D.S."/>
            <person name="Levesque C.A."/>
            <person name="van der Lee T.A.J."/>
        </authorList>
    </citation>
    <scope>NUCLEOTIDE SEQUENCE [LARGE SCALE GENOMIC DNA]</scope>
    <source>
        <strain evidence="8 10">LEV6574</strain>
        <strain evidence="7 9">MB42</strain>
    </source>
</reference>
<feature type="compositionally biased region" description="Polar residues" evidence="1">
    <location>
        <begin position="17"/>
        <end position="61"/>
    </location>
</feature>
<dbReference type="InterPro" id="IPR045055">
    <property type="entry name" value="DNA2/NAM7-like"/>
</dbReference>
<feature type="region of interest" description="Disordered" evidence="1">
    <location>
        <begin position="1"/>
        <end position="75"/>
    </location>
</feature>
<dbReference type="OrthoDB" id="1879at2759"/>
<dbReference type="InterPro" id="IPR026300">
    <property type="entry name" value="CWF11_fam"/>
</dbReference>
<feature type="domain" description="RNA helicase aquarius N-terminal" evidence="4">
    <location>
        <begin position="157"/>
        <end position="437"/>
    </location>
</feature>
<feature type="domain" description="RNA helicase aquarius insertion" evidence="6">
    <location>
        <begin position="932"/>
        <end position="1026"/>
    </location>
</feature>
<evidence type="ECO:0000256" key="1">
    <source>
        <dbReference type="SAM" id="MobiDB-lite"/>
    </source>
</evidence>
<evidence type="ECO:0000313" key="8">
    <source>
        <dbReference type="EMBL" id="TPX50913.1"/>
    </source>
</evidence>
<dbReference type="EMBL" id="QEAM01000011">
    <property type="protein sequence ID" value="TPX50913.1"/>
    <property type="molecule type" value="Genomic_DNA"/>
</dbReference>
<dbReference type="Pfam" id="PF21144">
    <property type="entry name" value="Aquarius_N_3rd"/>
    <property type="match status" value="1"/>
</dbReference>
<keyword evidence="9" id="KW-1185">Reference proteome</keyword>
<dbReference type="GO" id="GO:0000398">
    <property type="term" value="P:mRNA splicing, via spliceosome"/>
    <property type="evidence" value="ECO:0007669"/>
    <property type="project" value="InterPro"/>
</dbReference>
<dbReference type="Pfam" id="PF16399">
    <property type="entry name" value="Aquarius_N_1st"/>
    <property type="match status" value="2"/>
</dbReference>
<feature type="domain" description="DNA2/NAM7 helicase-like C-terminal" evidence="3">
    <location>
        <begin position="1351"/>
        <end position="1543"/>
    </location>
</feature>
<evidence type="ECO:0000259" key="5">
    <source>
        <dbReference type="Pfam" id="PF21143"/>
    </source>
</evidence>
<dbReference type="InterPro" id="IPR048967">
    <property type="entry name" value="Aquarius_insert"/>
</dbReference>
<dbReference type="Proteomes" id="UP000317494">
    <property type="component" value="Unassembled WGS sequence"/>
</dbReference>
<gene>
    <name evidence="8" type="ORF">SeLEV6574_g00634</name>
    <name evidence="7" type="ORF">SeMB42_g02582</name>
</gene>
<evidence type="ECO:0000259" key="3">
    <source>
        <dbReference type="Pfam" id="PF13087"/>
    </source>
</evidence>
<dbReference type="VEuPathDB" id="FungiDB:SeMB42_g02582"/>
<evidence type="ECO:0000313" key="10">
    <source>
        <dbReference type="Proteomes" id="UP000320475"/>
    </source>
</evidence>
<dbReference type="SUPFAM" id="SSF52540">
    <property type="entry name" value="P-loop containing nucleoside triphosphate hydrolases"/>
    <property type="match status" value="1"/>
</dbReference>
<dbReference type="GO" id="GO:0003729">
    <property type="term" value="F:mRNA binding"/>
    <property type="evidence" value="ECO:0007669"/>
    <property type="project" value="TreeGrafter"/>
</dbReference>
<dbReference type="InterPro" id="IPR032174">
    <property type="entry name" value="Aquarius_N"/>
</dbReference>
<dbReference type="GO" id="GO:0071013">
    <property type="term" value="C:catalytic step 2 spliceosome"/>
    <property type="evidence" value="ECO:0007669"/>
    <property type="project" value="TreeGrafter"/>
</dbReference>
<dbReference type="PANTHER" id="PTHR10887:SF5">
    <property type="entry name" value="RNA HELICASE AQUARIUS"/>
    <property type="match status" value="1"/>
</dbReference>
<dbReference type="GO" id="GO:0004386">
    <property type="term" value="F:helicase activity"/>
    <property type="evidence" value="ECO:0007669"/>
    <property type="project" value="InterPro"/>
</dbReference>
<dbReference type="Pfam" id="PF13086">
    <property type="entry name" value="AAA_11"/>
    <property type="match status" value="1"/>
</dbReference>
<evidence type="ECO:0008006" key="11">
    <source>
        <dbReference type="Google" id="ProtNLM"/>
    </source>
</evidence>
<dbReference type="InterPro" id="IPR048966">
    <property type="entry name" value="Aquarius_b-barrel"/>
</dbReference>
<dbReference type="InterPro" id="IPR047187">
    <property type="entry name" value="SF1_C_Upf1"/>
</dbReference>
<name>A0A507DCZ6_9FUNG</name>
<sequence>MSRAPSTAVDAAMTGSPPETETASDRNASQHHAPSTMTQRGFSTENPATVNGASKATTRTLNKPKSRRKETGGIYAPSFHEASTDALALLAAKHWPIPELKSRPAIEAASSATNAPASATAAADTAENDEAQQGTKKAKGKKGRKGTAKQPDPDAMQQSIWNPDLVRLIWTELVKSGFSRSKVMLLEYLQTLENYLWPHYDPEKALLEHTLSIVVNINEKFREKQFSVWNSFLINPETDAVKFAGLFRNVTQLLLTPLDMQGYSYHDKSHTSTRQNDIQLDLQVRSFLLVFLIYCFASLETAIVRTECLKLAGVATWKCLVNDKARDLIFNKAVQTRKLWNRAEKKYQSASVETQNELDREHCFISELIKHYYTVLDSIPETGDVPPPPHAIAYCERFVEFLIDLESQLPTRRYLNTLLHDHLVFTVSSRSNLAKRGRLYIQQNRDITLSLPEDWDSNNVNSGALYTSLLEKLSFYANFEIDDFAGTALSQSDITHAHYERIQSLQRLAFTEFKDTLEEFALENVGSVDTAVALKAHLEKLNDDRLKSLCHILGVRTEKFWSSKNDDDHDHASMKGVVTYLDKEFLVDVLIERYKRRESHLDEINAMSLYPDENVLFDDSTVPDPMTFTNTHCLAIPKLNLQFLTLHDYLLRNFELFRLESNYEIRQDIEDVIKRMGPTYNSDVQTPDHATLRGWARMGIAVKGFTIADIGPPRLGERKPSLVYADVRFNLSRFNDTIKKEWDALKPHDVVFLISLRMEPVIFGQQQQPDHDDRASGPHFRRNYGIRYVRGGEVVDFVGQDGHTGEDYVKIEMPPSEPIFSRRPHIDYYKDDRPNLDRTLRIALDTSQYYADVNDRSKQDAYDYFTILVRRKPKENNFKAVLETIRDLMQSDLVVPDWFQDVLLGYGDPASAHYSKVVCAKSATAEDGIVEKTKDFRDTFLNWKHLVESFAYKHAVSADPKNSHPDPPYIITFPASMFASGARTGMTAGVKRKLLAGAVVDISNQDDNQLMVQTYSTPNMGPYPEDIPRMNAIKFTPRQVEAIHSGMSHGLTVVVGPPGTGKTDVAVQIIANIYHNHPDQHTLIVTHSNQALNQLFQKIMALDIDPRHLLRLGHGQEELLGGELGTWSKSGRVEAFLEKRLELLAKVEKLANSICVVGAHGSTCETASYFYSYHVLSRWEPYHCKIKSKERLLLKDVVEGFPFSNYFLDAPEPLFSHSTNTAEAVEVAEGCWRHLSKIFQELEEVRAFELLRSARDRGNYLLMKEARIVAMTCTHAALKRREMVALGFKYENVLMEEAAQILEVETFIPLLLQSPDTNTGVSRLRRVILIGDHHQLPPVIQHTAFQRYGNMEQSMFSRFVRLGVPSVELDQQARARPSIAELFRWNYSNLGDLTSVIDSNKEFRLANPGLPFEYQCINVEDYFGKGETIPSRHVIQNMGEAEYAVALFMYMRLLGYPAKKIAILSTYKGQKDLINDILAQRCEMNPLYGRPASVQTVDKYQGQQSDFVILSLVRTSTVGFMRDVRRMIVAMSRARLGLYVLCRVKLLETCTELHSIFSRLLVRPTELWVRPSEIYSGNIGRTVEDRRVVYDEKTKQWKAVFEDDGGKKEEKSFEMAGLSHLGSYISQMYEQQKARIAGLQEAKAAAAEQQIAS</sequence>
<dbReference type="STRING" id="286115.A0A507DCZ6"/>
<dbReference type="PANTHER" id="PTHR10887">
    <property type="entry name" value="DNA2/NAM7 HELICASE FAMILY"/>
    <property type="match status" value="1"/>
</dbReference>
<dbReference type="Pfam" id="PF13087">
    <property type="entry name" value="AAA_12"/>
    <property type="match status" value="1"/>
</dbReference>
<dbReference type="CDD" id="cd18808">
    <property type="entry name" value="SF1_C_Upf1"/>
    <property type="match status" value="1"/>
</dbReference>
<dbReference type="InterPro" id="IPR041677">
    <property type="entry name" value="DNA2/NAM7_AAA_11"/>
</dbReference>
<feature type="region of interest" description="Disordered" evidence="1">
    <location>
        <begin position="108"/>
        <end position="156"/>
    </location>
</feature>
<feature type="domain" description="RNA helicase aquarius beta-barrel" evidence="5">
    <location>
        <begin position="689"/>
        <end position="871"/>
    </location>
</feature>
<evidence type="ECO:0000259" key="6">
    <source>
        <dbReference type="Pfam" id="PF21144"/>
    </source>
</evidence>
<evidence type="ECO:0000259" key="2">
    <source>
        <dbReference type="Pfam" id="PF13086"/>
    </source>
</evidence>
<organism evidence="7 9">
    <name type="scientific">Synchytrium endobioticum</name>
    <dbReference type="NCBI Taxonomy" id="286115"/>
    <lineage>
        <taxon>Eukaryota</taxon>
        <taxon>Fungi</taxon>
        <taxon>Fungi incertae sedis</taxon>
        <taxon>Chytridiomycota</taxon>
        <taxon>Chytridiomycota incertae sedis</taxon>
        <taxon>Chytridiomycetes</taxon>
        <taxon>Synchytriales</taxon>
        <taxon>Synchytriaceae</taxon>
        <taxon>Synchytrium</taxon>
    </lineage>
</organism>
<accession>A0A507DCZ6</accession>
<feature type="compositionally biased region" description="Low complexity" evidence="1">
    <location>
        <begin position="108"/>
        <end position="135"/>
    </location>
</feature>
<dbReference type="Proteomes" id="UP000320475">
    <property type="component" value="Unassembled WGS sequence"/>
</dbReference>
<feature type="domain" description="RNA helicase aquarius N-terminal" evidence="4">
    <location>
        <begin position="461"/>
        <end position="597"/>
    </location>
</feature>
<dbReference type="InterPro" id="IPR027417">
    <property type="entry name" value="P-loop_NTPase"/>
</dbReference>
<dbReference type="FunFam" id="3.40.50.300:FF:002863">
    <property type="entry name" value="Pre-mRNA-splicing factor cwf11"/>
    <property type="match status" value="1"/>
</dbReference>
<dbReference type="CDD" id="cd17935">
    <property type="entry name" value="EEXXQc_AQR"/>
    <property type="match status" value="1"/>
</dbReference>
<dbReference type="Gene3D" id="3.40.50.300">
    <property type="entry name" value="P-loop containing nucleotide triphosphate hydrolases"/>
    <property type="match status" value="2"/>
</dbReference>
<comment type="caution">
    <text evidence="7">The sequence shown here is derived from an EMBL/GenBank/DDBJ whole genome shotgun (WGS) entry which is preliminary data.</text>
</comment>
<dbReference type="InterPro" id="IPR041679">
    <property type="entry name" value="DNA2/NAM7-like_C"/>
</dbReference>
<feature type="domain" description="DNA2/NAM7 helicase helicase" evidence="2">
    <location>
        <begin position="1038"/>
        <end position="1341"/>
    </location>
</feature>
<evidence type="ECO:0000313" key="7">
    <source>
        <dbReference type="EMBL" id="TPX49552.1"/>
    </source>
</evidence>